<comment type="caution">
    <text evidence="4">The sequence shown here is derived from an EMBL/GenBank/DDBJ whole genome shotgun (WGS) entry which is preliminary data.</text>
</comment>
<organism evidence="4 5">
    <name type="scientific">Ralstonia wenshanensis</name>
    <dbReference type="NCBI Taxonomy" id="2842456"/>
    <lineage>
        <taxon>Bacteria</taxon>
        <taxon>Pseudomonadati</taxon>
        <taxon>Pseudomonadota</taxon>
        <taxon>Betaproteobacteria</taxon>
        <taxon>Burkholderiales</taxon>
        <taxon>Burkholderiaceae</taxon>
        <taxon>Ralstonia</taxon>
    </lineage>
</organism>
<protein>
    <recommendedName>
        <fullName evidence="3">Acyltransferase 3 domain-containing protein</fullName>
    </recommendedName>
</protein>
<evidence type="ECO:0000256" key="2">
    <source>
        <dbReference type="SAM" id="Phobius"/>
    </source>
</evidence>
<dbReference type="InterPro" id="IPR050879">
    <property type="entry name" value="Acyltransferase_3"/>
</dbReference>
<feature type="compositionally biased region" description="Polar residues" evidence="1">
    <location>
        <begin position="215"/>
        <end position="224"/>
    </location>
</feature>
<keyword evidence="2" id="KW-0472">Membrane</keyword>
<evidence type="ECO:0000256" key="1">
    <source>
        <dbReference type="SAM" id="MobiDB-lite"/>
    </source>
</evidence>
<keyword evidence="2" id="KW-1133">Transmembrane helix</keyword>
<keyword evidence="5" id="KW-1185">Reference proteome</keyword>
<dbReference type="Pfam" id="PF01757">
    <property type="entry name" value="Acyl_transf_3"/>
    <property type="match status" value="1"/>
</dbReference>
<evidence type="ECO:0000313" key="5">
    <source>
        <dbReference type="Proteomes" id="UP001189915"/>
    </source>
</evidence>
<proteinExistence type="predicted"/>
<feature type="transmembrane region" description="Helical" evidence="2">
    <location>
        <begin position="60"/>
        <end position="81"/>
    </location>
</feature>
<keyword evidence="2" id="KW-0812">Transmembrane</keyword>
<feature type="transmembrane region" description="Helical" evidence="2">
    <location>
        <begin position="20"/>
        <end position="39"/>
    </location>
</feature>
<name>A0AAD2B7I5_9RALS</name>
<dbReference type="GO" id="GO:0000271">
    <property type="term" value="P:polysaccharide biosynthetic process"/>
    <property type="evidence" value="ECO:0007669"/>
    <property type="project" value="TreeGrafter"/>
</dbReference>
<feature type="transmembrane region" description="Helical" evidence="2">
    <location>
        <begin position="109"/>
        <end position="134"/>
    </location>
</feature>
<dbReference type="GO" id="GO:0016747">
    <property type="term" value="F:acyltransferase activity, transferring groups other than amino-acyl groups"/>
    <property type="evidence" value="ECO:0007669"/>
    <property type="project" value="InterPro"/>
</dbReference>
<evidence type="ECO:0000313" key="4">
    <source>
        <dbReference type="EMBL" id="CAJ0705069.1"/>
    </source>
</evidence>
<dbReference type="GO" id="GO:0016020">
    <property type="term" value="C:membrane"/>
    <property type="evidence" value="ECO:0007669"/>
    <property type="project" value="TreeGrafter"/>
</dbReference>
<dbReference type="PANTHER" id="PTHR23028">
    <property type="entry name" value="ACETYLTRANSFERASE"/>
    <property type="match status" value="1"/>
</dbReference>
<reference evidence="4 5" key="1">
    <citation type="submission" date="2023-07" db="EMBL/GenBank/DDBJ databases">
        <authorList>
            <person name="Peeters C."/>
        </authorList>
    </citation>
    <scope>NUCLEOTIDE SEQUENCE [LARGE SCALE GENOMIC DNA]</scope>
    <source>
        <strain evidence="4 5">LMG 18091</strain>
    </source>
</reference>
<sequence>MALYFAPDEVSNPTGKFFAQYGALGVDLFFVVSGLVIYMSSTARDVSPLQFAYRRGIRVVPAYWLFTAIAAILLLIDPAFLPATQFTPELLIKSLLFLPMQNPTGSGPFPLLTVGWTLNCEMFFYCLFAISLFLPGKARLFDRTVSQHRELLTALLADLPVEAAQNIADELAGALEEVSHGKREAISSVRGWVNQPMGCRPLPGAIENPVRGDTNHTYTPSISSRAARFPSHRNRVGPLSERHAKSMSDKGGLGLFQTQQRHAETCRGVAETARAPHPSGVGLHSRPGVV</sequence>
<dbReference type="EMBL" id="CATWAF010000007">
    <property type="protein sequence ID" value="CAJ0705069.1"/>
    <property type="molecule type" value="Genomic_DNA"/>
</dbReference>
<feature type="region of interest" description="Disordered" evidence="1">
    <location>
        <begin position="205"/>
        <end position="252"/>
    </location>
</feature>
<evidence type="ECO:0000259" key="3">
    <source>
        <dbReference type="Pfam" id="PF01757"/>
    </source>
</evidence>
<dbReference type="PANTHER" id="PTHR23028:SF131">
    <property type="entry name" value="BLR2367 PROTEIN"/>
    <property type="match status" value="1"/>
</dbReference>
<dbReference type="InterPro" id="IPR002656">
    <property type="entry name" value="Acyl_transf_3_dom"/>
</dbReference>
<dbReference type="Proteomes" id="UP001189915">
    <property type="component" value="Unassembled WGS sequence"/>
</dbReference>
<accession>A0AAD2B7I5</accession>
<dbReference type="AlphaFoldDB" id="A0AAD2B7I5"/>
<feature type="domain" description="Acyltransferase 3" evidence="3">
    <location>
        <begin position="20"/>
        <end position="133"/>
    </location>
</feature>
<gene>
    <name evidence="4" type="ORF">LMG18091_04341</name>
</gene>